<reference evidence="1 2" key="1">
    <citation type="journal article" date="2022" name="New Phytol.">
        <title>Ecological generalism drives hyperdiversity of secondary metabolite gene clusters in xylarialean endophytes.</title>
        <authorList>
            <person name="Franco M.E.E."/>
            <person name="Wisecaver J.H."/>
            <person name="Arnold A.E."/>
            <person name="Ju Y.M."/>
            <person name="Slot J.C."/>
            <person name="Ahrendt S."/>
            <person name="Moore L.P."/>
            <person name="Eastman K.E."/>
            <person name="Scott K."/>
            <person name="Konkel Z."/>
            <person name="Mondo S.J."/>
            <person name="Kuo A."/>
            <person name="Hayes R.D."/>
            <person name="Haridas S."/>
            <person name="Andreopoulos B."/>
            <person name="Riley R."/>
            <person name="LaButti K."/>
            <person name="Pangilinan J."/>
            <person name="Lipzen A."/>
            <person name="Amirebrahimi M."/>
            <person name="Yan J."/>
            <person name="Adam C."/>
            <person name="Keymanesh K."/>
            <person name="Ng V."/>
            <person name="Louie K."/>
            <person name="Northen T."/>
            <person name="Drula E."/>
            <person name="Henrissat B."/>
            <person name="Hsieh H.M."/>
            <person name="Youens-Clark K."/>
            <person name="Lutzoni F."/>
            <person name="Miadlikowska J."/>
            <person name="Eastwood D.C."/>
            <person name="Hamelin R.C."/>
            <person name="Grigoriev I.V."/>
            <person name="U'Ren J.M."/>
        </authorList>
    </citation>
    <scope>NUCLEOTIDE SEQUENCE [LARGE SCALE GENOMIC DNA]</scope>
    <source>
        <strain evidence="1 2">ER1909</strain>
    </source>
</reference>
<evidence type="ECO:0000313" key="1">
    <source>
        <dbReference type="EMBL" id="KAI6082995.1"/>
    </source>
</evidence>
<gene>
    <name evidence="1" type="ORF">F4821DRAFT_201764</name>
</gene>
<evidence type="ECO:0000313" key="2">
    <source>
        <dbReference type="Proteomes" id="UP001497680"/>
    </source>
</evidence>
<accession>A0ACC0CRF5</accession>
<keyword evidence="1" id="KW-0378">Hydrolase</keyword>
<keyword evidence="2" id="KW-1185">Reference proteome</keyword>
<proteinExistence type="predicted"/>
<sequence length="672" mass="76637">MDSSLHPGDEAFEAVDPLEGTICELRQYESVFNSKGERVLLQMGARRRNRNINRDNSSKFSALVQTKFWDKDQDTYHTELDIQSPYMKSALKTCVPEYANLDIEHRSIILKDEPRCIFHYRLELGQYREICLQNYEMEAAAHVEYLISYMASNMMSEVYIFNMMADINIPDPAIDFPNLWMVFVPGDMVCVGNNIHSSNLSETIVKFKSMSRCSCTRPMCQNSTWRIVVHSIVSNGKDFGHETMTLKVNPFDGFRALADMPVMPLKYHPSQEAIKQKVMARGRKYRKLAIGFHHMNYQGPASLIYDVSDDSLSYALTDDGMAARKSSVESRIMLDSDAFSNAIPDASHVFDLSQKIFKTDTNHHMGMTDEELMICEDNIEGFSLNDMKWGRFKVDLIEEVHYNNNAFQALIFDQDDKDMILSLVKVHTEESTRCDDIIAGKGKGMIFLLHGEPGTGKTLTAESVADYTKKPLYRLHAGILGPRLHEVDENLSKSLNLATKWDAVALLDEADVFLEQRDSINLERNFLVTAFLRVLEYYQGILFLTTNRIRVFDEAFKSRVHFTIRYPALDSPSRQRLWELFISRLPNNIGASLIEGGDLKLLDDDGLNGRQIKNIVRTAHALAISKGEATLGLDYLRKALKTVKVFDNNRDLDGTVTDDSEATRAIKRRRID</sequence>
<dbReference type="Proteomes" id="UP001497680">
    <property type="component" value="Unassembled WGS sequence"/>
</dbReference>
<name>A0ACC0CRF5_9PEZI</name>
<protein>
    <submittedName>
        <fullName evidence="1">P-loop containing nucleoside triphosphate hydrolase protein</fullName>
    </submittedName>
</protein>
<dbReference type="EMBL" id="MU394359">
    <property type="protein sequence ID" value="KAI6082995.1"/>
    <property type="molecule type" value="Genomic_DNA"/>
</dbReference>
<comment type="caution">
    <text evidence="1">The sequence shown here is derived from an EMBL/GenBank/DDBJ whole genome shotgun (WGS) entry which is preliminary data.</text>
</comment>
<organism evidence="1 2">
    <name type="scientific">Hypoxylon rubiginosum</name>
    <dbReference type="NCBI Taxonomy" id="110542"/>
    <lineage>
        <taxon>Eukaryota</taxon>
        <taxon>Fungi</taxon>
        <taxon>Dikarya</taxon>
        <taxon>Ascomycota</taxon>
        <taxon>Pezizomycotina</taxon>
        <taxon>Sordariomycetes</taxon>
        <taxon>Xylariomycetidae</taxon>
        <taxon>Xylariales</taxon>
        <taxon>Hypoxylaceae</taxon>
        <taxon>Hypoxylon</taxon>
    </lineage>
</organism>